<evidence type="ECO:0000313" key="4">
    <source>
        <dbReference type="EMBL" id="RJL26542.1"/>
    </source>
</evidence>
<reference evidence="4 5" key="1">
    <citation type="submission" date="2018-09" db="EMBL/GenBank/DDBJ databases">
        <title>YIM 75507 draft genome.</title>
        <authorList>
            <person name="Tang S."/>
            <person name="Feng Y."/>
        </authorList>
    </citation>
    <scope>NUCLEOTIDE SEQUENCE [LARGE SCALE GENOMIC DNA]</scope>
    <source>
        <strain evidence="4 5">YIM 75507</strain>
    </source>
</reference>
<dbReference type="PANTHER" id="PTHR30061">
    <property type="entry name" value="MALTOSE-BINDING PERIPLASMIC PROTEIN"/>
    <property type="match status" value="1"/>
</dbReference>
<evidence type="ECO:0000256" key="1">
    <source>
        <dbReference type="ARBA" id="ARBA00008520"/>
    </source>
</evidence>
<keyword evidence="5" id="KW-1185">Reference proteome</keyword>
<sequence length="480" mass="51793">MDMGAGAGRHSAECRRAPAYQCVGHAINHRLSRPGGRTSARRSRERRTTLRIAKIAAVTAALAIGLAACGGGSEGTKSGGETPKAAKPDKLTVWRFGPPDDKHNAFMAEVGAEFQQKHGVKVEVQFIPWPDTTKKLQAAATSGSGPDVTEIGNTQVVTWAAQDTLVDLTDKIAGWEEGKQIPEALWVNETIEGKKYAVPWLGGVRAVIYRKDWFKELGIEIPKTWDELLAAAKKISSAKKGVSGFEINGGSDSMHAVAPFIWGNNGQIVANEGGKWTGKLGTPEAKEALTWYTNLVLKEKVAPESGVTRNSVDISRLFANGKTAMFVDGAWAKTVLKEANKDLTDDKIGAFPLPTKTGGVAPQFAGGNDLAVWKDSKNQDLAFEYIKLLASKEKAAKYAPIAGLLPFYPDLLAGDTYKNDEWLGPFAQAMPFGRTYAVHSNWVKAEETVMQQLLTSVIKGKSVDEAAAEADKQIDQTLNQ</sequence>
<dbReference type="InterPro" id="IPR006059">
    <property type="entry name" value="SBP"/>
</dbReference>
<dbReference type="GO" id="GO:0055052">
    <property type="term" value="C:ATP-binding cassette (ABC) transporter complex, substrate-binding subunit-containing"/>
    <property type="evidence" value="ECO:0007669"/>
    <property type="project" value="TreeGrafter"/>
</dbReference>
<proteinExistence type="inferred from homology"/>
<dbReference type="GO" id="GO:1901982">
    <property type="term" value="F:maltose binding"/>
    <property type="evidence" value="ECO:0007669"/>
    <property type="project" value="TreeGrafter"/>
</dbReference>
<dbReference type="PANTHER" id="PTHR30061:SF50">
    <property type="entry name" value="MALTOSE_MALTODEXTRIN-BINDING PERIPLASMIC PROTEIN"/>
    <property type="match status" value="1"/>
</dbReference>
<keyword evidence="3" id="KW-0732">Signal</keyword>
<dbReference type="Gene3D" id="3.40.190.10">
    <property type="entry name" value="Periplasmic binding protein-like II"/>
    <property type="match status" value="2"/>
</dbReference>
<evidence type="ECO:0000256" key="2">
    <source>
        <dbReference type="ARBA" id="ARBA00022448"/>
    </source>
</evidence>
<dbReference type="Proteomes" id="UP000265768">
    <property type="component" value="Unassembled WGS sequence"/>
</dbReference>
<organism evidence="4 5">
    <name type="scientific">Bailinhaonella thermotolerans</name>
    <dbReference type="NCBI Taxonomy" id="1070861"/>
    <lineage>
        <taxon>Bacteria</taxon>
        <taxon>Bacillati</taxon>
        <taxon>Actinomycetota</taxon>
        <taxon>Actinomycetes</taxon>
        <taxon>Streptosporangiales</taxon>
        <taxon>Streptosporangiaceae</taxon>
        <taxon>Bailinhaonella</taxon>
    </lineage>
</organism>
<accession>A0A3A4B4S4</accession>
<evidence type="ECO:0000256" key="3">
    <source>
        <dbReference type="ARBA" id="ARBA00022729"/>
    </source>
</evidence>
<dbReference type="Pfam" id="PF01547">
    <property type="entry name" value="SBP_bac_1"/>
    <property type="match status" value="1"/>
</dbReference>
<keyword evidence="2" id="KW-0813">Transport</keyword>
<dbReference type="CDD" id="cd14747">
    <property type="entry name" value="PBP2_MalE"/>
    <property type="match status" value="1"/>
</dbReference>
<dbReference type="SUPFAM" id="SSF53850">
    <property type="entry name" value="Periplasmic binding protein-like II"/>
    <property type="match status" value="1"/>
</dbReference>
<name>A0A3A4B4S4_9ACTN</name>
<protein>
    <submittedName>
        <fullName evidence="4">Extracellular solute-binding protein</fullName>
    </submittedName>
</protein>
<comment type="caution">
    <text evidence="4">The sequence shown here is derived from an EMBL/GenBank/DDBJ whole genome shotgun (WGS) entry which is preliminary data.</text>
</comment>
<dbReference type="GO" id="GO:0015768">
    <property type="term" value="P:maltose transport"/>
    <property type="evidence" value="ECO:0007669"/>
    <property type="project" value="TreeGrafter"/>
</dbReference>
<dbReference type="GO" id="GO:0042956">
    <property type="term" value="P:maltodextrin transmembrane transport"/>
    <property type="evidence" value="ECO:0007669"/>
    <property type="project" value="TreeGrafter"/>
</dbReference>
<dbReference type="AlphaFoldDB" id="A0A3A4B4S4"/>
<dbReference type="EMBL" id="QZEY01000012">
    <property type="protein sequence ID" value="RJL26542.1"/>
    <property type="molecule type" value="Genomic_DNA"/>
</dbReference>
<comment type="similarity">
    <text evidence="1">Belongs to the bacterial solute-binding protein 1 family.</text>
</comment>
<gene>
    <name evidence="4" type="ORF">D5H75_26535</name>
</gene>
<evidence type="ECO:0000313" key="5">
    <source>
        <dbReference type="Proteomes" id="UP000265768"/>
    </source>
</evidence>